<dbReference type="AlphaFoldDB" id="A0A2G5CKA8"/>
<name>A0A2G5CKA8_AQUCA</name>
<organism evidence="4 5">
    <name type="scientific">Aquilegia coerulea</name>
    <name type="common">Rocky mountain columbine</name>
    <dbReference type="NCBI Taxonomy" id="218851"/>
    <lineage>
        <taxon>Eukaryota</taxon>
        <taxon>Viridiplantae</taxon>
        <taxon>Streptophyta</taxon>
        <taxon>Embryophyta</taxon>
        <taxon>Tracheophyta</taxon>
        <taxon>Spermatophyta</taxon>
        <taxon>Magnoliopsida</taxon>
        <taxon>Ranunculales</taxon>
        <taxon>Ranunculaceae</taxon>
        <taxon>Thalictroideae</taxon>
        <taxon>Aquilegia</taxon>
    </lineage>
</organism>
<evidence type="ECO:0000313" key="5">
    <source>
        <dbReference type="Proteomes" id="UP000230069"/>
    </source>
</evidence>
<gene>
    <name evidence="4" type="ORF">AQUCO_04900181v1</name>
</gene>
<dbReference type="InterPro" id="IPR029000">
    <property type="entry name" value="Cyclophilin-like_dom_sf"/>
</dbReference>
<keyword evidence="2" id="KW-0697">Rotamase</keyword>
<feature type="domain" description="PPIase cyclophilin-type" evidence="3">
    <location>
        <begin position="10"/>
        <end position="57"/>
    </location>
</feature>
<keyword evidence="5" id="KW-1185">Reference proteome</keyword>
<dbReference type="Gene3D" id="2.40.100.10">
    <property type="entry name" value="Cyclophilin-like"/>
    <property type="match status" value="1"/>
</dbReference>
<evidence type="ECO:0000259" key="3">
    <source>
        <dbReference type="PROSITE" id="PS50072"/>
    </source>
</evidence>
<dbReference type="GO" id="GO:0006457">
    <property type="term" value="P:protein folding"/>
    <property type="evidence" value="ECO:0007669"/>
    <property type="project" value="TreeGrafter"/>
</dbReference>
<dbReference type="PRINTS" id="PR00153">
    <property type="entry name" value="CSAPPISMRASE"/>
</dbReference>
<dbReference type="PANTHER" id="PTHR11071">
    <property type="entry name" value="PEPTIDYL-PROLYL CIS-TRANS ISOMERASE"/>
    <property type="match status" value="1"/>
</dbReference>
<dbReference type="PANTHER" id="PTHR11071:SF561">
    <property type="entry name" value="PEPTIDYL-PROLYL CIS-TRANS ISOMERASE D-RELATED"/>
    <property type="match status" value="1"/>
</dbReference>
<protein>
    <recommendedName>
        <fullName evidence="2">Peptidyl-prolyl cis-trans isomerase</fullName>
        <shortName evidence="2">PPIase</shortName>
        <ecNumber evidence="2">5.2.1.8</ecNumber>
    </recommendedName>
</protein>
<proteinExistence type="inferred from homology"/>
<comment type="catalytic activity">
    <reaction evidence="2">
        <text>[protein]-peptidylproline (omega=180) = [protein]-peptidylproline (omega=0)</text>
        <dbReference type="Rhea" id="RHEA:16237"/>
        <dbReference type="Rhea" id="RHEA-COMP:10747"/>
        <dbReference type="Rhea" id="RHEA-COMP:10748"/>
        <dbReference type="ChEBI" id="CHEBI:83833"/>
        <dbReference type="ChEBI" id="CHEBI:83834"/>
        <dbReference type="EC" id="5.2.1.8"/>
    </reaction>
</comment>
<dbReference type="Pfam" id="PF00160">
    <property type="entry name" value="Pro_isomerase"/>
    <property type="match status" value="1"/>
</dbReference>
<dbReference type="GO" id="GO:0016018">
    <property type="term" value="F:cyclosporin A binding"/>
    <property type="evidence" value="ECO:0007669"/>
    <property type="project" value="TreeGrafter"/>
</dbReference>
<reference evidence="4 5" key="1">
    <citation type="submission" date="2017-09" db="EMBL/GenBank/DDBJ databases">
        <title>WGS assembly of Aquilegia coerulea Goldsmith.</title>
        <authorList>
            <person name="Hodges S."/>
            <person name="Kramer E."/>
            <person name="Nordborg M."/>
            <person name="Tomkins J."/>
            <person name="Borevitz J."/>
            <person name="Derieg N."/>
            <person name="Yan J."/>
            <person name="Mihaltcheva S."/>
            <person name="Hayes R.D."/>
            <person name="Rokhsar D."/>
        </authorList>
    </citation>
    <scope>NUCLEOTIDE SEQUENCE [LARGE SCALE GENOMIC DNA]</scope>
    <source>
        <strain evidence="5">cv. Goldsmith</strain>
    </source>
</reference>
<dbReference type="Proteomes" id="UP000230069">
    <property type="component" value="Unassembled WGS sequence"/>
</dbReference>
<dbReference type="OrthoDB" id="1917401at2759"/>
<dbReference type="InterPro" id="IPR002130">
    <property type="entry name" value="Cyclophilin-type_PPIase_dom"/>
</dbReference>
<dbReference type="SUPFAM" id="SSF50891">
    <property type="entry name" value="Cyclophilin-like"/>
    <property type="match status" value="1"/>
</dbReference>
<comment type="function">
    <text evidence="2">PPIases accelerate the folding of proteins. It catalyzes the cis-trans isomerization of proline imidic peptide bonds in oligopeptides.</text>
</comment>
<sequence length="79" mass="9054">MVKKKNPLVFLDVSIDGSRPEKIAMELFSDVVPKTAENFRALCTGTQVEAFFTIPFYVKKALELPLESHYILKDQFFIV</sequence>
<dbReference type="EC" id="5.2.1.8" evidence="2"/>
<keyword evidence="2" id="KW-0413">Isomerase</keyword>
<evidence type="ECO:0000256" key="2">
    <source>
        <dbReference type="RuleBase" id="RU363019"/>
    </source>
</evidence>
<dbReference type="GO" id="GO:0005737">
    <property type="term" value="C:cytoplasm"/>
    <property type="evidence" value="ECO:0007669"/>
    <property type="project" value="TreeGrafter"/>
</dbReference>
<accession>A0A2G5CKA8</accession>
<dbReference type="PROSITE" id="PS50072">
    <property type="entry name" value="CSA_PPIASE_2"/>
    <property type="match status" value="1"/>
</dbReference>
<comment type="similarity">
    <text evidence="1 2">Belongs to the cyclophilin-type PPIase family.</text>
</comment>
<evidence type="ECO:0000256" key="1">
    <source>
        <dbReference type="ARBA" id="ARBA00007365"/>
    </source>
</evidence>
<evidence type="ECO:0000313" key="4">
    <source>
        <dbReference type="EMBL" id="PIA31714.1"/>
    </source>
</evidence>
<dbReference type="GO" id="GO:0003755">
    <property type="term" value="F:peptidyl-prolyl cis-trans isomerase activity"/>
    <property type="evidence" value="ECO:0007669"/>
    <property type="project" value="UniProtKB-UniRule"/>
</dbReference>
<dbReference type="EMBL" id="KZ305066">
    <property type="protein sequence ID" value="PIA31714.1"/>
    <property type="molecule type" value="Genomic_DNA"/>
</dbReference>